<evidence type="ECO:0000313" key="4">
    <source>
        <dbReference type="Proteomes" id="UP000197470"/>
    </source>
</evidence>
<name>A0A246EGT2_FUSNP</name>
<sequence>MLNKIVFEKLFGVFDYEINLKEGGVTILTGPNGFGKSTILKSINAFYLFDITFFSKLDFKKISFFSSNFKKPICIEKENTNIIIDEIKINIKLLEEEMQKKSRKRINEDNWIDRRLGRIISKNEIIEFFFENNEEKNNFSKIDIGKLKDKFKKYSGDTKFIKEQRLLKEETIELFEKQTINVIEELPDQFKNKMNQVSSKYSSEANRLDSSYPNRLFKTEKGITKDEYEMSLESMNKKFEKLNKYNISDIKRLGEQVEFLEEHSKALKIYFDDFEKKYKVFEDFIEQLDLFTDIINSRLNFKEIRISREDGIVVYKSNNLKKNERLSLEQLSSGEKQEIILFYELIFESEKNIHLLIDEPEISLHIEWQLKFMDDLLRIAEKKKFKVTVATHSPQIINNHWDIQIDLGEMYGN</sequence>
<dbReference type="RefSeq" id="WP_088389023.1">
    <property type="nucleotide sequence ID" value="NZ_NHRT01000001.1"/>
</dbReference>
<dbReference type="Pfam" id="PF13175">
    <property type="entry name" value="AAA_15"/>
    <property type="match status" value="1"/>
</dbReference>
<organism evidence="3 4">
    <name type="scientific">Fusobacterium nucleatum subsp. polymorphum</name>
    <name type="common">Fusobacterium polymorphum</name>
    <dbReference type="NCBI Taxonomy" id="76857"/>
    <lineage>
        <taxon>Bacteria</taxon>
        <taxon>Fusobacteriati</taxon>
        <taxon>Fusobacteriota</taxon>
        <taxon>Fusobacteriia</taxon>
        <taxon>Fusobacteriales</taxon>
        <taxon>Fusobacteriaceae</taxon>
        <taxon>Fusobacterium</taxon>
    </lineage>
</organism>
<dbReference type="SUPFAM" id="SSF52540">
    <property type="entry name" value="P-loop containing nucleoside triphosphate hydrolases"/>
    <property type="match status" value="1"/>
</dbReference>
<dbReference type="InterPro" id="IPR041685">
    <property type="entry name" value="AAA_GajA/Old/RecF-like"/>
</dbReference>
<dbReference type="AlphaFoldDB" id="A0A246EGT2"/>
<dbReference type="EMBL" id="NHRT01000001">
    <property type="protein sequence ID" value="OWP25820.1"/>
    <property type="molecule type" value="Genomic_DNA"/>
</dbReference>
<feature type="domain" description="Endonuclease GajA/Old nuclease/RecF-like AAA" evidence="2">
    <location>
        <begin position="15"/>
        <end position="397"/>
    </location>
</feature>
<evidence type="ECO:0000313" key="3">
    <source>
        <dbReference type="EMBL" id="OWP25820.1"/>
    </source>
</evidence>
<comment type="caution">
    <text evidence="3">The sequence shown here is derived from an EMBL/GenBank/DDBJ whole genome shotgun (WGS) entry which is preliminary data.</text>
</comment>
<dbReference type="InterPro" id="IPR051396">
    <property type="entry name" value="Bact_Antivir_Def_Nuclease"/>
</dbReference>
<dbReference type="PANTHER" id="PTHR43581">
    <property type="entry name" value="ATP/GTP PHOSPHATASE"/>
    <property type="match status" value="1"/>
</dbReference>
<gene>
    <name evidence="3" type="ORF">CA839_07860</name>
</gene>
<dbReference type="Gene3D" id="3.40.50.300">
    <property type="entry name" value="P-loop containing nucleotide triphosphate hydrolases"/>
    <property type="match status" value="2"/>
</dbReference>
<evidence type="ECO:0000259" key="2">
    <source>
        <dbReference type="Pfam" id="PF13175"/>
    </source>
</evidence>
<dbReference type="CDD" id="cd00267">
    <property type="entry name" value="ABC_ATPase"/>
    <property type="match status" value="1"/>
</dbReference>
<feature type="coiled-coil region" evidence="1">
    <location>
        <begin position="77"/>
        <end position="104"/>
    </location>
</feature>
<proteinExistence type="predicted"/>
<evidence type="ECO:0000256" key="1">
    <source>
        <dbReference type="SAM" id="Coils"/>
    </source>
</evidence>
<protein>
    <recommendedName>
        <fullName evidence="2">Endonuclease GajA/Old nuclease/RecF-like AAA domain-containing protein</fullName>
    </recommendedName>
</protein>
<keyword evidence="1" id="KW-0175">Coiled coil</keyword>
<dbReference type="PANTHER" id="PTHR43581:SF2">
    <property type="entry name" value="EXCINUCLEASE ATPASE SUBUNIT"/>
    <property type="match status" value="1"/>
</dbReference>
<accession>A0A246EGT2</accession>
<dbReference type="Proteomes" id="UP000197470">
    <property type="component" value="Unassembled WGS sequence"/>
</dbReference>
<reference evidence="3 4" key="1">
    <citation type="submission" date="2017-05" db="EMBL/GenBank/DDBJ databases">
        <title>Genome sequencing of Fusobacterium nucleatum subsp. polymorphum KCOM 1001 (=ChDC F119).</title>
        <authorList>
            <person name="Kook J.-K."/>
            <person name="Park S.-N."/>
            <person name="Lim Y.K."/>
            <person name="Roh H."/>
        </authorList>
    </citation>
    <scope>NUCLEOTIDE SEQUENCE [LARGE SCALE GENOMIC DNA]</scope>
    <source>
        <strain evidence="3 4">KCOM 1001</strain>
    </source>
</reference>
<dbReference type="InterPro" id="IPR027417">
    <property type="entry name" value="P-loop_NTPase"/>
</dbReference>